<reference evidence="2" key="1">
    <citation type="submission" date="2020-10" db="EMBL/GenBank/DDBJ databases">
        <authorList>
            <person name="Han B."/>
            <person name="Lu T."/>
            <person name="Zhao Q."/>
            <person name="Huang X."/>
            <person name="Zhao Y."/>
        </authorList>
    </citation>
    <scope>NUCLEOTIDE SEQUENCE</scope>
</reference>
<dbReference type="Pfam" id="PF03140">
    <property type="entry name" value="DUF247"/>
    <property type="match status" value="1"/>
</dbReference>
<dbReference type="PANTHER" id="PTHR31549:SF32">
    <property type="match status" value="1"/>
</dbReference>
<evidence type="ECO:0000313" key="3">
    <source>
        <dbReference type="Proteomes" id="UP000604825"/>
    </source>
</evidence>
<proteinExistence type="predicted"/>
<gene>
    <name evidence="2" type="ORF">NCGR_LOCUS38999</name>
</gene>
<dbReference type="EMBL" id="CAJGYO010000010">
    <property type="protein sequence ID" value="CAD6255454.1"/>
    <property type="molecule type" value="Genomic_DNA"/>
</dbReference>
<dbReference type="OrthoDB" id="612970at2759"/>
<sequence>MDMEPAVWAPGLRLPVEYASAEIYDSCLQTYVAASSRVEYGQLVQFSSATPNDPMEKASREFQVDFHNMEMNIYSNPIHVFEKAAREFKFDVDMMKMKMHRYPARIRSLGELYTAPMTVSIGPYHHGRDHLKAAEKVKHVAAYHCIMESGRPAEEVYQAVLAVAGYARSLYDGNVVDGIGDDVFLPMMFYDACFLVQYMLTCTDAGLAHMDPALRSFFDANDNDVYHAIMQLENQLPWPVVRAVMRFRPVPLKELVASLRGCLQDRKDRHEKPFVMDDTYEPPHLLGLLRYYIVGRSDVKLPALPETESMSFSVSAIELAEIGITLTASKTTELVHMGVNKKGNLFAELSLAPLSLDDTRASVLLNMAALELCVTSSFHDADDEASAVCSYLLLLGMLVDREEDVHELRARRVLQGRGGLTNSKALGFLTSVQGLRLGSRYVRTMEEIEDYKVNRRTRTKLHAFVYRNVEVIVAVISAIAALVSIIGTIRSLKSR</sequence>
<name>A0A811Q4L3_9POAL</name>
<keyword evidence="1" id="KW-0812">Transmembrane</keyword>
<protein>
    <submittedName>
        <fullName evidence="2">Uncharacterized protein</fullName>
    </submittedName>
</protein>
<dbReference type="PANTHER" id="PTHR31549">
    <property type="entry name" value="PROTEIN, PUTATIVE (DUF247)-RELATED-RELATED"/>
    <property type="match status" value="1"/>
</dbReference>
<dbReference type="Proteomes" id="UP000604825">
    <property type="component" value="Unassembled WGS sequence"/>
</dbReference>
<comment type="caution">
    <text evidence="2">The sequence shown here is derived from an EMBL/GenBank/DDBJ whole genome shotgun (WGS) entry which is preliminary data.</text>
</comment>
<accession>A0A811Q4L3</accession>
<dbReference type="InterPro" id="IPR004158">
    <property type="entry name" value="DUF247_pln"/>
</dbReference>
<keyword evidence="3" id="KW-1185">Reference proteome</keyword>
<organism evidence="2 3">
    <name type="scientific">Miscanthus lutarioriparius</name>
    <dbReference type="NCBI Taxonomy" id="422564"/>
    <lineage>
        <taxon>Eukaryota</taxon>
        <taxon>Viridiplantae</taxon>
        <taxon>Streptophyta</taxon>
        <taxon>Embryophyta</taxon>
        <taxon>Tracheophyta</taxon>
        <taxon>Spermatophyta</taxon>
        <taxon>Magnoliopsida</taxon>
        <taxon>Liliopsida</taxon>
        <taxon>Poales</taxon>
        <taxon>Poaceae</taxon>
        <taxon>PACMAD clade</taxon>
        <taxon>Panicoideae</taxon>
        <taxon>Andropogonodae</taxon>
        <taxon>Andropogoneae</taxon>
        <taxon>Saccharinae</taxon>
        <taxon>Miscanthus</taxon>
    </lineage>
</organism>
<feature type="transmembrane region" description="Helical" evidence="1">
    <location>
        <begin position="471"/>
        <end position="489"/>
    </location>
</feature>
<evidence type="ECO:0000313" key="2">
    <source>
        <dbReference type="EMBL" id="CAD6255454.1"/>
    </source>
</evidence>
<evidence type="ECO:0000256" key="1">
    <source>
        <dbReference type="SAM" id="Phobius"/>
    </source>
</evidence>
<keyword evidence="1" id="KW-1133">Transmembrane helix</keyword>
<dbReference type="AlphaFoldDB" id="A0A811Q4L3"/>
<keyword evidence="1" id="KW-0472">Membrane</keyword>